<dbReference type="AlphaFoldDB" id="A0A5E6PVM9"/>
<dbReference type="InterPro" id="IPR001463">
    <property type="entry name" value="Na/Ala_symport"/>
</dbReference>
<organism evidence="9 10">
    <name type="scientific">Pseudomonas fluorescens</name>
    <dbReference type="NCBI Taxonomy" id="294"/>
    <lineage>
        <taxon>Bacteria</taxon>
        <taxon>Pseudomonadati</taxon>
        <taxon>Pseudomonadota</taxon>
        <taxon>Gammaproteobacteria</taxon>
        <taxon>Pseudomonadales</taxon>
        <taxon>Pseudomonadaceae</taxon>
        <taxon>Pseudomonas</taxon>
    </lineage>
</organism>
<dbReference type="GO" id="GO:0005886">
    <property type="term" value="C:plasma membrane"/>
    <property type="evidence" value="ECO:0007669"/>
    <property type="project" value="UniProtKB-SubCell"/>
</dbReference>
<keyword evidence="4" id="KW-1003">Cell membrane</keyword>
<evidence type="ECO:0000256" key="6">
    <source>
        <dbReference type="ARBA" id="ARBA00022989"/>
    </source>
</evidence>
<keyword evidence="7 8" id="KW-0472">Membrane</keyword>
<evidence type="ECO:0000256" key="2">
    <source>
        <dbReference type="ARBA" id="ARBA00009261"/>
    </source>
</evidence>
<dbReference type="EMBL" id="CABVHF010000001">
    <property type="protein sequence ID" value="VVM45562.1"/>
    <property type="molecule type" value="Genomic_DNA"/>
</dbReference>
<dbReference type="PANTHER" id="PTHR30330">
    <property type="entry name" value="AGSS FAMILY TRANSPORTER, SODIUM-ALANINE"/>
    <property type="match status" value="1"/>
</dbReference>
<keyword evidence="6 8" id="KW-1133">Transmembrane helix</keyword>
<evidence type="ECO:0000256" key="1">
    <source>
        <dbReference type="ARBA" id="ARBA00004651"/>
    </source>
</evidence>
<comment type="subcellular location">
    <subcellularLocation>
        <location evidence="1">Cell membrane</location>
        <topology evidence="1">Multi-pass membrane protein</topology>
    </subcellularLocation>
</comment>
<evidence type="ECO:0000256" key="8">
    <source>
        <dbReference type="SAM" id="Phobius"/>
    </source>
</evidence>
<keyword evidence="3" id="KW-0813">Transport</keyword>
<sequence length="107" mass="11264">MLEAINGFLSGKLLIVLVVGLGTYFTIKTRFVQLRYFLHMFKVFKDSLSSSSAQISSFQALMLSLAGRVGAGNIAGVGVAVTMGGAGCCLLDVGHSFGWNGDHAYGV</sequence>
<evidence type="ECO:0000256" key="5">
    <source>
        <dbReference type="ARBA" id="ARBA00022692"/>
    </source>
</evidence>
<name>A0A5E6PVM9_PSEFL</name>
<accession>A0A5E6PVM9</accession>
<dbReference type="GO" id="GO:0005283">
    <property type="term" value="F:amino acid:sodium symporter activity"/>
    <property type="evidence" value="ECO:0007669"/>
    <property type="project" value="InterPro"/>
</dbReference>
<dbReference type="Proteomes" id="UP000399692">
    <property type="component" value="Unassembled WGS sequence"/>
</dbReference>
<reference evidence="9 10" key="1">
    <citation type="submission" date="2019-09" db="EMBL/GenBank/DDBJ databases">
        <authorList>
            <person name="Chandra G."/>
            <person name="Truman W A."/>
        </authorList>
    </citation>
    <scope>NUCLEOTIDE SEQUENCE [LARGE SCALE GENOMIC DNA]</scope>
    <source>
        <strain evidence="9">PS631</strain>
    </source>
</reference>
<evidence type="ECO:0000256" key="7">
    <source>
        <dbReference type="ARBA" id="ARBA00023136"/>
    </source>
</evidence>
<protein>
    <recommendedName>
        <fullName evidence="11">Amino-acid carrier protein AlsT</fullName>
    </recommendedName>
</protein>
<evidence type="ECO:0008006" key="11">
    <source>
        <dbReference type="Google" id="ProtNLM"/>
    </source>
</evidence>
<evidence type="ECO:0000313" key="9">
    <source>
        <dbReference type="EMBL" id="VVM45562.1"/>
    </source>
</evidence>
<keyword evidence="5 8" id="KW-0812">Transmembrane</keyword>
<comment type="similarity">
    <text evidence="2">Belongs to the alanine or glycine:cation symporter (AGCS) (TC 2.A.25) family.</text>
</comment>
<dbReference type="PANTHER" id="PTHR30330:SF1">
    <property type="entry name" value="AMINO-ACID CARRIER PROTEIN ALST"/>
    <property type="match status" value="1"/>
</dbReference>
<evidence type="ECO:0000256" key="4">
    <source>
        <dbReference type="ARBA" id="ARBA00022475"/>
    </source>
</evidence>
<evidence type="ECO:0000256" key="3">
    <source>
        <dbReference type="ARBA" id="ARBA00022448"/>
    </source>
</evidence>
<gene>
    <name evidence="9" type="ORF">PS631_00520</name>
</gene>
<dbReference type="Pfam" id="PF01235">
    <property type="entry name" value="Na_Ala_symp"/>
    <property type="match status" value="1"/>
</dbReference>
<evidence type="ECO:0000313" key="10">
    <source>
        <dbReference type="Proteomes" id="UP000399692"/>
    </source>
</evidence>
<proteinExistence type="inferred from homology"/>
<feature type="transmembrane region" description="Helical" evidence="8">
    <location>
        <begin position="6"/>
        <end position="27"/>
    </location>
</feature>